<dbReference type="InterPro" id="IPR000157">
    <property type="entry name" value="TIR_dom"/>
</dbReference>
<dbReference type="SMART" id="SM00255">
    <property type="entry name" value="TIR"/>
    <property type="match status" value="1"/>
</dbReference>
<dbReference type="EMBL" id="LVYD01000045">
    <property type="protein sequence ID" value="OQP63360.1"/>
    <property type="molecule type" value="Genomic_DNA"/>
</dbReference>
<dbReference type="InterPro" id="IPR035897">
    <property type="entry name" value="Toll_tir_struct_dom_sf"/>
</dbReference>
<accession>A0A1V9FYF7</accession>
<evidence type="ECO:0000313" key="3">
    <source>
        <dbReference type="Proteomes" id="UP000192796"/>
    </source>
</evidence>
<dbReference type="Proteomes" id="UP000192796">
    <property type="component" value="Unassembled WGS sequence"/>
</dbReference>
<feature type="domain" description="TIR" evidence="1">
    <location>
        <begin position="1"/>
        <end position="134"/>
    </location>
</feature>
<dbReference type="SUPFAM" id="SSF52200">
    <property type="entry name" value="Toll/Interleukin receptor TIR domain"/>
    <property type="match status" value="1"/>
</dbReference>
<dbReference type="RefSeq" id="WP_081147621.1">
    <property type="nucleotide sequence ID" value="NZ_LVYD01000045.1"/>
</dbReference>
<dbReference type="Pfam" id="PF13676">
    <property type="entry name" value="TIR_2"/>
    <property type="match status" value="1"/>
</dbReference>
<reference evidence="2 3" key="1">
    <citation type="submission" date="2016-03" db="EMBL/GenBank/DDBJ databases">
        <title>Niastella vici sp. nov., isolated from farmland soil.</title>
        <authorList>
            <person name="Chen L."/>
            <person name="Wang D."/>
            <person name="Yang S."/>
            <person name="Wang G."/>
        </authorList>
    </citation>
    <scope>NUCLEOTIDE SEQUENCE [LARGE SCALE GENOMIC DNA]</scope>
    <source>
        <strain evidence="2 3">DJ57</strain>
    </source>
</reference>
<dbReference type="Gene3D" id="3.40.50.10140">
    <property type="entry name" value="Toll/interleukin-1 receptor homology (TIR) domain"/>
    <property type="match status" value="1"/>
</dbReference>
<name>A0A1V9FYF7_9BACT</name>
<dbReference type="OrthoDB" id="7285215at2"/>
<sequence length="419" mass="48888">MQYDAFICHASEDKKDFVRPLSELLQQQNLDIWYDEFSLTVGDSLMKKIDEGLSKSRFGIVVLSPNFFNKPWAKRELNGLTTREMLEKRNLILPIWHGVTAHDVALYSPPLADKLAISSANGINAVIRELTRKIKPDESPLIVARDYLLHLKLDPPPISDEWWLDMVEYKEFLKFPDLNAQKRWIFPLPYPNEDRGWERGHNIASTALQLDWSFEGEELNIDPTTHPEIVHKFLHRWPGLYECVRLNPTVLALYVPQLTIPGFDSGFEDLFDEILSPSKQTSDKIFSYGKHKTIDNNDPLCADIIALRHPTFGNYTEEELGYWYFNAHDTKYFRSEADTFEGLVWLLSDDSTWLPQKYRDTFIKGICSRDQWTHPGHRYNNSFMQALLTKPRKQFKFTKQVKKGLFEIVEQAKNNMAIR</sequence>
<organism evidence="2 3">
    <name type="scientific">Niastella vici</name>
    <dbReference type="NCBI Taxonomy" id="1703345"/>
    <lineage>
        <taxon>Bacteria</taxon>
        <taxon>Pseudomonadati</taxon>
        <taxon>Bacteroidota</taxon>
        <taxon>Chitinophagia</taxon>
        <taxon>Chitinophagales</taxon>
        <taxon>Chitinophagaceae</taxon>
        <taxon>Niastella</taxon>
    </lineage>
</organism>
<gene>
    <name evidence="2" type="ORF">A3860_23715</name>
</gene>
<proteinExistence type="predicted"/>
<dbReference type="AlphaFoldDB" id="A0A1V9FYF7"/>
<evidence type="ECO:0000259" key="1">
    <source>
        <dbReference type="PROSITE" id="PS50104"/>
    </source>
</evidence>
<dbReference type="PROSITE" id="PS50104">
    <property type="entry name" value="TIR"/>
    <property type="match status" value="1"/>
</dbReference>
<protein>
    <recommendedName>
        <fullName evidence="1">TIR domain-containing protein</fullName>
    </recommendedName>
</protein>
<keyword evidence="3" id="KW-1185">Reference proteome</keyword>
<dbReference type="GO" id="GO:0007165">
    <property type="term" value="P:signal transduction"/>
    <property type="evidence" value="ECO:0007669"/>
    <property type="project" value="InterPro"/>
</dbReference>
<evidence type="ECO:0000313" key="2">
    <source>
        <dbReference type="EMBL" id="OQP63360.1"/>
    </source>
</evidence>
<dbReference type="STRING" id="1703345.A3860_23715"/>
<comment type="caution">
    <text evidence="2">The sequence shown here is derived from an EMBL/GenBank/DDBJ whole genome shotgun (WGS) entry which is preliminary data.</text>
</comment>